<evidence type="ECO:0000256" key="1">
    <source>
        <dbReference type="SAM" id="MobiDB-lite"/>
    </source>
</evidence>
<dbReference type="Gene3D" id="3.40.50.10420">
    <property type="entry name" value="NagB/RpiA/CoA transferase-like"/>
    <property type="match status" value="1"/>
</dbReference>
<protein>
    <submittedName>
        <fullName evidence="3">LUD domain-containing protein</fullName>
    </submittedName>
</protein>
<keyword evidence="4" id="KW-1185">Reference proteome</keyword>
<dbReference type="SUPFAM" id="SSF100950">
    <property type="entry name" value="NagB/RpiA/CoA transferase-like"/>
    <property type="match status" value="1"/>
</dbReference>
<feature type="domain" description="LUD" evidence="2">
    <location>
        <begin position="37"/>
        <end position="187"/>
    </location>
</feature>
<dbReference type="InterPro" id="IPR024185">
    <property type="entry name" value="FTHF_cligase-like_sf"/>
</dbReference>
<evidence type="ECO:0000313" key="3">
    <source>
        <dbReference type="EMBL" id="NNT72750.1"/>
    </source>
</evidence>
<dbReference type="EMBL" id="JABEVX010000007">
    <property type="protein sequence ID" value="NNT72750.1"/>
    <property type="molecule type" value="Genomic_DNA"/>
</dbReference>
<proteinExistence type="predicted"/>
<dbReference type="Proteomes" id="UP000536509">
    <property type="component" value="Unassembled WGS sequence"/>
</dbReference>
<gene>
    <name evidence="3" type="ORF">HKT18_11035</name>
</gene>
<dbReference type="InterPro" id="IPR037171">
    <property type="entry name" value="NagB/RpiA_transferase-like"/>
</dbReference>
<comment type="caution">
    <text evidence="3">The sequence shown here is derived from an EMBL/GenBank/DDBJ whole genome shotgun (WGS) entry which is preliminary data.</text>
</comment>
<dbReference type="InterPro" id="IPR003741">
    <property type="entry name" value="LUD_dom"/>
</dbReference>
<sequence length="201" mass="23209">MSLFRKIFGTGNDASDEESQSEFNNTPSSFSLLPVDEKFTYNFKKNGGKFLYCENLNEVKDQFLNILEENDWFECEALCYEPKLFSMLDENKLMYDKPANPKFLFASCENLIADEGSVLFSSNQIKQNKPNDLPINIIILATTSQILETKSDGLRVIKKKYDKDYPTNITTIKYFEKAKDEDFLQYGSTAKNLYLLLLEDL</sequence>
<accession>A0A7Y3VZH0</accession>
<evidence type="ECO:0000313" key="4">
    <source>
        <dbReference type="Proteomes" id="UP000536509"/>
    </source>
</evidence>
<evidence type="ECO:0000259" key="2">
    <source>
        <dbReference type="Pfam" id="PF02589"/>
    </source>
</evidence>
<dbReference type="Pfam" id="PF02589">
    <property type="entry name" value="LUD_dom"/>
    <property type="match status" value="1"/>
</dbReference>
<organism evidence="3 4">
    <name type="scientific">Flavobacterium rivulicola</name>
    <dbReference type="NCBI Taxonomy" id="2732161"/>
    <lineage>
        <taxon>Bacteria</taxon>
        <taxon>Pseudomonadati</taxon>
        <taxon>Bacteroidota</taxon>
        <taxon>Flavobacteriia</taxon>
        <taxon>Flavobacteriales</taxon>
        <taxon>Flavobacteriaceae</taxon>
        <taxon>Flavobacterium</taxon>
    </lineage>
</organism>
<dbReference type="RefSeq" id="WP_171222913.1">
    <property type="nucleotide sequence ID" value="NZ_CP121446.1"/>
</dbReference>
<reference evidence="3 4" key="1">
    <citation type="submission" date="2020-05" db="EMBL/GenBank/DDBJ databases">
        <title>Draft genome of Flavobacterium sp. IMCC34852.</title>
        <authorList>
            <person name="Song J."/>
            <person name="Cho J.-C."/>
        </authorList>
    </citation>
    <scope>NUCLEOTIDE SEQUENCE [LARGE SCALE GENOMIC DNA]</scope>
    <source>
        <strain evidence="3 4">IMCC34852</strain>
    </source>
</reference>
<name>A0A7Y3VZH0_9FLAO</name>
<feature type="region of interest" description="Disordered" evidence="1">
    <location>
        <begin position="1"/>
        <end position="26"/>
    </location>
</feature>
<dbReference type="AlphaFoldDB" id="A0A7Y3VZH0"/>